<evidence type="ECO:0000256" key="2">
    <source>
        <dbReference type="HAMAP-Rule" id="MF_00048"/>
    </source>
</evidence>
<dbReference type="PANTHER" id="PTHR34039">
    <property type="entry name" value="UPF0102 PROTEIN YRAN"/>
    <property type="match status" value="1"/>
</dbReference>
<keyword evidence="4" id="KW-1185">Reference proteome</keyword>
<gene>
    <name evidence="3" type="ORF">NL394_12640</name>
</gene>
<dbReference type="RefSeq" id="WP_170828544.1">
    <property type="nucleotide sequence ID" value="NZ_BDMH01000047.1"/>
</dbReference>
<evidence type="ECO:0000256" key="1">
    <source>
        <dbReference type="ARBA" id="ARBA00006738"/>
    </source>
</evidence>
<dbReference type="CDD" id="cd20736">
    <property type="entry name" value="PoNe_Nuclease"/>
    <property type="match status" value="1"/>
</dbReference>
<organism evidence="3 4">
    <name type="scientific">Paenarthrobacter ureafaciens</name>
    <dbReference type="NCBI Taxonomy" id="37931"/>
    <lineage>
        <taxon>Bacteria</taxon>
        <taxon>Bacillati</taxon>
        <taxon>Actinomycetota</taxon>
        <taxon>Actinomycetes</taxon>
        <taxon>Micrococcales</taxon>
        <taxon>Micrococcaceae</taxon>
        <taxon>Paenarthrobacter</taxon>
    </lineage>
</organism>
<dbReference type="HAMAP" id="MF_00048">
    <property type="entry name" value="UPF0102"/>
    <property type="match status" value="1"/>
</dbReference>
<dbReference type="PANTHER" id="PTHR34039:SF1">
    <property type="entry name" value="UPF0102 PROTEIN YRAN"/>
    <property type="match status" value="1"/>
</dbReference>
<name>A0AAX3EDC2_PAEUR</name>
<dbReference type="InterPro" id="IPR011335">
    <property type="entry name" value="Restrct_endonuc-II-like"/>
</dbReference>
<dbReference type="Proteomes" id="UP001163293">
    <property type="component" value="Chromosome"/>
</dbReference>
<dbReference type="GO" id="GO:0003676">
    <property type="term" value="F:nucleic acid binding"/>
    <property type="evidence" value="ECO:0007669"/>
    <property type="project" value="InterPro"/>
</dbReference>
<dbReference type="Pfam" id="PF02021">
    <property type="entry name" value="UPF0102"/>
    <property type="match status" value="1"/>
</dbReference>
<reference evidence="3" key="1">
    <citation type="submission" date="2022-07" db="EMBL/GenBank/DDBJ databases">
        <authorList>
            <person name="Wu T."/>
        </authorList>
    </citation>
    <scope>NUCLEOTIDE SEQUENCE</scope>
    <source>
        <strain evidence="3">SD-1</strain>
    </source>
</reference>
<proteinExistence type="inferred from homology"/>
<evidence type="ECO:0000313" key="4">
    <source>
        <dbReference type="Proteomes" id="UP001163293"/>
    </source>
</evidence>
<dbReference type="EMBL" id="CP101185">
    <property type="protein sequence ID" value="UYV95929.1"/>
    <property type="molecule type" value="Genomic_DNA"/>
</dbReference>
<evidence type="ECO:0000313" key="3">
    <source>
        <dbReference type="EMBL" id="UYV95929.1"/>
    </source>
</evidence>
<dbReference type="InterPro" id="IPR003509">
    <property type="entry name" value="UPF0102_YraN-like"/>
</dbReference>
<sequence length="121" mass="13366">MVLMRAKDVLGREGESVAAAFLEGQGMQVVDRNWRCGEGEIDIVALDGDTLVIAEVKTRRNVAFGHPFEAVGPEKLARLHRLTSSWCRERGVNPSRRRVDVVGVIHDGVGSPHVEHLRDVC</sequence>
<dbReference type="NCBIfam" id="NF009154">
    <property type="entry name" value="PRK12497.3-3"/>
    <property type="match status" value="1"/>
</dbReference>
<dbReference type="InterPro" id="IPR011856">
    <property type="entry name" value="tRNA_endonuc-like_dom_sf"/>
</dbReference>
<dbReference type="Gene3D" id="3.40.1350.10">
    <property type="match status" value="1"/>
</dbReference>
<dbReference type="AlphaFoldDB" id="A0AAX3EDC2"/>
<dbReference type="NCBIfam" id="NF009150">
    <property type="entry name" value="PRK12497.1-3"/>
    <property type="match status" value="1"/>
</dbReference>
<accession>A0AAX3EDC2</accession>
<dbReference type="GeneID" id="79884556"/>
<comment type="similarity">
    <text evidence="1 2">Belongs to the UPF0102 family.</text>
</comment>
<protein>
    <recommendedName>
        <fullName evidence="2">UPF0102 protein NL394_12640</fullName>
    </recommendedName>
</protein>
<dbReference type="SUPFAM" id="SSF52980">
    <property type="entry name" value="Restriction endonuclease-like"/>
    <property type="match status" value="1"/>
</dbReference>